<evidence type="ECO:0000259" key="3">
    <source>
        <dbReference type="PROSITE" id="PS51462"/>
    </source>
</evidence>
<evidence type="ECO:0000256" key="2">
    <source>
        <dbReference type="SAM" id="Phobius"/>
    </source>
</evidence>
<dbReference type="AlphaFoldDB" id="A0A0S2HY09"/>
<dbReference type="KEGG" id="blq:L21SP5_01199"/>
<dbReference type="GO" id="GO:0016787">
    <property type="term" value="F:hydrolase activity"/>
    <property type="evidence" value="ECO:0007669"/>
    <property type="project" value="UniProtKB-KW"/>
</dbReference>
<keyword evidence="2" id="KW-1133">Transmembrane helix</keyword>
<keyword evidence="5" id="KW-1185">Reference proteome</keyword>
<dbReference type="Proteomes" id="UP000064893">
    <property type="component" value="Chromosome"/>
</dbReference>
<dbReference type="InterPro" id="IPR020084">
    <property type="entry name" value="NUDIX_hydrolase_CS"/>
</dbReference>
<gene>
    <name evidence="4" type="ORF">L21SP5_01199</name>
</gene>
<dbReference type="InterPro" id="IPR000086">
    <property type="entry name" value="NUDIX_hydrolase_dom"/>
</dbReference>
<proteinExistence type="predicted"/>
<dbReference type="EMBL" id="CP013118">
    <property type="protein sequence ID" value="ALO14854.1"/>
    <property type="molecule type" value="Genomic_DNA"/>
</dbReference>
<dbReference type="Pfam" id="PF00293">
    <property type="entry name" value="NUDIX"/>
    <property type="match status" value="1"/>
</dbReference>
<dbReference type="PANTHER" id="PTHR10885:SF0">
    <property type="entry name" value="ISOPENTENYL-DIPHOSPHATE DELTA-ISOMERASE"/>
    <property type="match status" value="1"/>
</dbReference>
<accession>A0A0S2HY09</accession>
<feature type="transmembrane region" description="Helical" evidence="2">
    <location>
        <begin position="88"/>
        <end position="104"/>
    </location>
</feature>
<keyword evidence="1 4" id="KW-0378">Hydrolase</keyword>
<feature type="transmembrane region" description="Helical" evidence="2">
    <location>
        <begin position="135"/>
        <end position="152"/>
    </location>
</feature>
<dbReference type="PROSITE" id="PS51462">
    <property type="entry name" value="NUDIX"/>
    <property type="match status" value="1"/>
</dbReference>
<protein>
    <submittedName>
        <fullName evidence="4">Nudix hydrolase</fullName>
        <ecNumber evidence="4">3.6.1.-</ecNumber>
    </submittedName>
</protein>
<name>A0A0S2HY09_9BACT</name>
<dbReference type="Pfam" id="PF04279">
    <property type="entry name" value="IspA"/>
    <property type="match status" value="1"/>
</dbReference>
<dbReference type="CDD" id="cd04692">
    <property type="entry name" value="NUDIX_Hydrolase"/>
    <property type="match status" value="1"/>
</dbReference>
<organism evidence="4 5">
    <name type="scientific">Salinivirga cyanobacteriivorans</name>
    <dbReference type="NCBI Taxonomy" id="1307839"/>
    <lineage>
        <taxon>Bacteria</taxon>
        <taxon>Pseudomonadati</taxon>
        <taxon>Bacteroidota</taxon>
        <taxon>Bacteroidia</taxon>
        <taxon>Bacteroidales</taxon>
        <taxon>Salinivirgaceae</taxon>
        <taxon>Salinivirga</taxon>
    </lineage>
</organism>
<dbReference type="InterPro" id="IPR015797">
    <property type="entry name" value="NUDIX_hydrolase-like_dom_sf"/>
</dbReference>
<keyword evidence="2" id="KW-0472">Membrane</keyword>
<feature type="transmembrane region" description="Helical" evidence="2">
    <location>
        <begin position="57"/>
        <end position="76"/>
    </location>
</feature>
<dbReference type="EC" id="3.6.1.-" evidence="4"/>
<dbReference type="InterPro" id="IPR006008">
    <property type="entry name" value="YciB"/>
</dbReference>
<sequence length="354" mass="40637">MQNKFKYLGLLLPGLLPLFVFILADEFAGTTNAIIFALLAGAVVFVYTWIRNQKADAFVLFDTLLLAAFGGVSLLLHDDIFFKLKPGIIQTILVVIIGLSAYSPRNIMLNMAKRYMPGKEFDEAQLRQLRSQTRVLFWLFFTHTLFVFYSAFYMSKEAWAFISGGLFYVVAGLWFVVELVRQRILRSKIEWLPVLNEEGKVIGKASRAQVHNGSKVLHPVVHLHVFNKKGELFVQKRATDKDIQPGKWDTSVGGHISFKETPQKALQREAKEELNIKTDDAKFLFSYIWESDVEKEFVYMFAITTDQDVVPDPKELAGGRWMSIAEIKTKLGKSFFTPNFEHEFQMLIKRIVFK</sequence>
<dbReference type="Gene3D" id="3.90.79.10">
    <property type="entry name" value="Nucleoside Triphosphate Pyrophosphohydrolase"/>
    <property type="match status" value="1"/>
</dbReference>
<feature type="domain" description="Nudix hydrolase" evidence="3">
    <location>
        <begin position="216"/>
        <end position="350"/>
    </location>
</feature>
<keyword evidence="2" id="KW-0812">Transmembrane</keyword>
<reference evidence="4 5" key="1">
    <citation type="submission" date="2015-11" db="EMBL/GenBank/DDBJ databases">
        <title>Description and complete genome sequence of a novel strain predominating in hypersaline microbial mats and representing a new family of the Bacteriodetes phylum.</title>
        <authorList>
            <person name="Spring S."/>
            <person name="Bunk B."/>
            <person name="Sproer C."/>
            <person name="Klenk H.-P."/>
        </authorList>
    </citation>
    <scope>NUCLEOTIDE SEQUENCE [LARGE SCALE GENOMIC DNA]</scope>
    <source>
        <strain evidence="4 5">L21-Spi-D4</strain>
    </source>
</reference>
<dbReference type="PANTHER" id="PTHR10885">
    <property type="entry name" value="ISOPENTENYL-DIPHOSPHATE DELTA-ISOMERASE"/>
    <property type="match status" value="1"/>
</dbReference>
<dbReference type="GO" id="GO:0016020">
    <property type="term" value="C:membrane"/>
    <property type="evidence" value="ECO:0007669"/>
    <property type="project" value="InterPro"/>
</dbReference>
<dbReference type="PROSITE" id="PS00893">
    <property type="entry name" value="NUDIX_BOX"/>
    <property type="match status" value="1"/>
</dbReference>
<evidence type="ECO:0000256" key="1">
    <source>
        <dbReference type="ARBA" id="ARBA00022801"/>
    </source>
</evidence>
<evidence type="ECO:0000313" key="5">
    <source>
        <dbReference type="Proteomes" id="UP000064893"/>
    </source>
</evidence>
<feature type="transmembrane region" description="Helical" evidence="2">
    <location>
        <begin position="158"/>
        <end position="180"/>
    </location>
</feature>
<dbReference type="STRING" id="1307839.L21SP5_01199"/>
<dbReference type="SUPFAM" id="SSF55811">
    <property type="entry name" value="Nudix"/>
    <property type="match status" value="1"/>
</dbReference>
<feature type="transmembrane region" description="Helical" evidence="2">
    <location>
        <begin position="34"/>
        <end position="50"/>
    </location>
</feature>
<evidence type="ECO:0000313" key="4">
    <source>
        <dbReference type="EMBL" id="ALO14854.1"/>
    </source>
</evidence>